<dbReference type="PANTHER" id="PTHR38339">
    <property type="entry name" value="TRANSGLUTAMINASE DOMAIN PROTEIN"/>
    <property type="match status" value="1"/>
</dbReference>
<dbReference type="InterPro" id="IPR038765">
    <property type="entry name" value="Papain-like_cys_pep_sf"/>
</dbReference>
<dbReference type="InterPro" id="IPR002931">
    <property type="entry name" value="Transglutaminase-like"/>
</dbReference>
<name>A0A844FGM3_9FIRM</name>
<evidence type="ECO:0000313" key="3">
    <source>
        <dbReference type="Proteomes" id="UP000462760"/>
    </source>
</evidence>
<dbReference type="AlphaFoldDB" id="A0A844FGM3"/>
<dbReference type="EMBL" id="VULR01000005">
    <property type="protein sequence ID" value="MSS43102.1"/>
    <property type="molecule type" value="Genomic_DNA"/>
</dbReference>
<dbReference type="Gene3D" id="3.10.620.30">
    <property type="match status" value="1"/>
</dbReference>
<dbReference type="Pfam" id="PF01841">
    <property type="entry name" value="Transglut_core"/>
    <property type="match status" value="1"/>
</dbReference>
<evidence type="ECO:0000259" key="1">
    <source>
        <dbReference type="SMART" id="SM00460"/>
    </source>
</evidence>
<feature type="domain" description="Transglutaminase-like" evidence="1">
    <location>
        <begin position="311"/>
        <end position="372"/>
    </location>
</feature>
<dbReference type="Proteomes" id="UP000462760">
    <property type="component" value="Unassembled WGS sequence"/>
</dbReference>
<organism evidence="2 3">
    <name type="scientific">Anaerosalibacter bizertensis</name>
    <dbReference type="NCBI Taxonomy" id="932217"/>
    <lineage>
        <taxon>Bacteria</taxon>
        <taxon>Bacillati</taxon>
        <taxon>Bacillota</taxon>
        <taxon>Tissierellia</taxon>
        <taxon>Tissierellales</taxon>
        <taxon>Sporanaerobacteraceae</taxon>
        <taxon>Anaerosalibacter</taxon>
    </lineage>
</organism>
<proteinExistence type="predicted"/>
<accession>A0A844FGM3</accession>
<evidence type="ECO:0000313" key="2">
    <source>
        <dbReference type="EMBL" id="MSS43102.1"/>
    </source>
</evidence>
<sequence length="450" mass="53498">MNIYNSLIVELPEDIKKAMYFGDYEKALELMDIYMDRNIPHILKNRIQYEKDRIRRLKEDYIYTFDKAFELASKKIKGFTKDELEKMKDEKYADWIYIDGEVKFIHSFLKNIIKVNTDLKNRVVNSDDDNKDSQLVGKTIDEIIENGEKKYFIHLKTGIRLKKEQARVGEKVRVHIPIPRNAQQIKNIKIHSTSHKPKFISPENHPQRTIYFEEKVQGEEIFTVEYSYENHIKYNVLDPKKVSNIQPTFYTEEWLPHIRFTPILKELAKEIIGQETNPLIKARKIYDYITKNIQYSFMPQYATITNIPEYCASNLKGDCGVQALLFITLCRIVNIPARWQSGLYSSPYYVGCHDWAEFYIEPYGWLFADPSHGGGALRNRDKKRWNFFFGNLDPFRMVANSEVNYDFTPMKNHYRYDPFDNQVGEIEYEDRFLSEHEYETILEPIEIKEL</sequence>
<dbReference type="SMART" id="SM00460">
    <property type="entry name" value="TGc"/>
    <property type="match status" value="1"/>
</dbReference>
<gene>
    <name evidence="2" type="ORF">FYJ27_05055</name>
</gene>
<comment type="caution">
    <text evidence="2">The sequence shown here is derived from an EMBL/GenBank/DDBJ whole genome shotgun (WGS) entry which is preliminary data.</text>
</comment>
<dbReference type="SUPFAM" id="SSF54001">
    <property type="entry name" value="Cysteine proteinases"/>
    <property type="match status" value="1"/>
</dbReference>
<dbReference type="PANTHER" id="PTHR38339:SF1">
    <property type="entry name" value="TRANSGLUTAMINASE-LIKE DOMAIN-CONTAINING PROTEIN"/>
    <property type="match status" value="1"/>
</dbReference>
<dbReference type="OrthoDB" id="9804872at2"/>
<dbReference type="RefSeq" id="WP_154483778.1">
    <property type="nucleotide sequence ID" value="NZ_VULR01000005.1"/>
</dbReference>
<protein>
    <submittedName>
        <fullName evidence="2">Transglutaminase domain-containing protein</fullName>
    </submittedName>
</protein>
<reference evidence="2 3" key="1">
    <citation type="submission" date="2019-08" db="EMBL/GenBank/DDBJ databases">
        <title>In-depth cultivation of the pig gut microbiome towards novel bacterial diversity and tailored functional studies.</title>
        <authorList>
            <person name="Wylensek D."/>
            <person name="Hitch T.C.A."/>
            <person name="Clavel T."/>
        </authorList>
    </citation>
    <scope>NUCLEOTIDE SEQUENCE [LARGE SCALE GENOMIC DNA]</scope>
    <source>
        <strain evidence="2 3">Med78-601-WT-4W-RMD-3</strain>
    </source>
</reference>